<evidence type="ECO:0008006" key="4">
    <source>
        <dbReference type="Google" id="ProtNLM"/>
    </source>
</evidence>
<name>A0ABS4CHM5_9ENTE</name>
<protein>
    <recommendedName>
        <fullName evidence="4">YcxB-like protein domain-containing protein</fullName>
    </recommendedName>
</protein>
<reference evidence="2 3" key="1">
    <citation type="submission" date="2020-12" db="EMBL/GenBank/DDBJ databases">
        <title>Vagococcus allomyrinae sp. nov. and Enterococcus lavae sp. nov., isolated from the larvae of Allomyrina dichotoma.</title>
        <authorList>
            <person name="Lee S.D."/>
        </authorList>
    </citation>
    <scope>NUCLEOTIDE SEQUENCE [LARGE SCALE GENOMIC DNA]</scope>
    <source>
        <strain evidence="2 3">BWM-S5</strain>
    </source>
</reference>
<feature type="transmembrane region" description="Helical" evidence="1">
    <location>
        <begin position="448"/>
        <end position="469"/>
    </location>
</feature>
<gene>
    <name evidence="2" type="ORF">I6N96_07505</name>
</gene>
<feature type="transmembrane region" description="Helical" evidence="1">
    <location>
        <begin position="72"/>
        <end position="89"/>
    </location>
</feature>
<evidence type="ECO:0000313" key="2">
    <source>
        <dbReference type="EMBL" id="MBP1046125.1"/>
    </source>
</evidence>
<feature type="transmembrane region" description="Helical" evidence="1">
    <location>
        <begin position="30"/>
        <end position="52"/>
    </location>
</feature>
<feature type="transmembrane region" description="Helical" evidence="1">
    <location>
        <begin position="216"/>
        <end position="238"/>
    </location>
</feature>
<evidence type="ECO:0000313" key="3">
    <source>
        <dbReference type="Proteomes" id="UP000673375"/>
    </source>
</evidence>
<sequence length="574" mass="67266">MVQMKESAGTSKTIVKEKKIDYCRYFVDKLVFAVFTMAAGALLSLFISVSILESFEMFSRLERELRVTAARSLLAIIAMVIIFFIVLLYRKVFRKEVSLTELKDGRFELLLGKEQCNHRKSDLKKVQMVYRKNRNEEVKRRTLLVKIKNRSFRFSSKGERDELDTVYKYLDTWKRQADKSAEYRAETGWLETERNQGNVRILEYLRYSKTPFLRTITGALFGLLGIALLLFFMLTAMIIPRLFLDDFYTIPTLLGLGVSFVLFRFYVMLPLRASFNRLFKKEIILVDSGDEAFEISIAGEWRKHRKKEISDAQMFYRRGKNSSVIGRTLYLKVNGEVFRFASDGDFDSLDIMQSYLDMWRQGIGPVEVRELLLEEQQEEELAEELYWVEEEVDFINGEIVEKLRYSKIPFLKTIIGTIFNIVGILAFLLFLGGGLWGLLQFTDNPSKIITIPFLLIIIVLSVIFIATPLEKIYDKIFCKNVTLIDSTDGTFELKIANERCVYQKSEIENVRMDYRKDKNKRITSRALIITMQDRVFHFSSSGKRDRMDDMYRHLEIWKRQTDKIAEYKAEIDML</sequence>
<keyword evidence="1" id="KW-0812">Transmembrane</keyword>
<proteinExistence type="predicted"/>
<feature type="transmembrane region" description="Helical" evidence="1">
    <location>
        <begin position="414"/>
        <end position="436"/>
    </location>
</feature>
<dbReference type="Proteomes" id="UP000673375">
    <property type="component" value="Unassembled WGS sequence"/>
</dbReference>
<evidence type="ECO:0000256" key="1">
    <source>
        <dbReference type="SAM" id="Phobius"/>
    </source>
</evidence>
<organism evidence="2 3">
    <name type="scientific">Enterococcus larvae</name>
    <dbReference type="NCBI Taxonomy" id="2794352"/>
    <lineage>
        <taxon>Bacteria</taxon>
        <taxon>Bacillati</taxon>
        <taxon>Bacillota</taxon>
        <taxon>Bacilli</taxon>
        <taxon>Lactobacillales</taxon>
        <taxon>Enterococcaceae</taxon>
        <taxon>Enterococcus</taxon>
    </lineage>
</organism>
<keyword evidence="3" id="KW-1185">Reference proteome</keyword>
<feature type="transmembrane region" description="Helical" evidence="1">
    <location>
        <begin position="250"/>
        <end position="271"/>
    </location>
</feature>
<keyword evidence="1" id="KW-0472">Membrane</keyword>
<comment type="caution">
    <text evidence="2">The sequence shown here is derived from an EMBL/GenBank/DDBJ whole genome shotgun (WGS) entry which is preliminary data.</text>
</comment>
<dbReference type="EMBL" id="JAEDXU010000003">
    <property type="protein sequence ID" value="MBP1046125.1"/>
    <property type="molecule type" value="Genomic_DNA"/>
</dbReference>
<accession>A0ABS4CHM5</accession>
<dbReference type="RefSeq" id="WP_209556946.1">
    <property type="nucleotide sequence ID" value="NZ_JAEDXU010000003.1"/>
</dbReference>
<keyword evidence="1" id="KW-1133">Transmembrane helix</keyword>